<feature type="transmembrane region" description="Helical" evidence="2">
    <location>
        <begin position="255"/>
        <end position="275"/>
    </location>
</feature>
<accession>A0AAV6V0N2</accession>
<feature type="compositionally biased region" description="Basic and acidic residues" evidence="1">
    <location>
        <begin position="153"/>
        <end position="163"/>
    </location>
</feature>
<evidence type="ECO:0000313" key="5">
    <source>
        <dbReference type="Proteomes" id="UP000827092"/>
    </source>
</evidence>
<dbReference type="InterPro" id="IPR000922">
    <property type="entry name" value="Lectin_gal-bd_dom"/>
</dbReference>
<protein>
    <recommendedName>
        <fullName evidence="3">SUEL-type lectin domain-containing protein</fullName>
    </recommendedName>
</protein>
<keyword evidence="2" id="KW-0812">Transmembrane</keyword>
<sequence>MGESCREQRICKIKTSPQTFGNDPCPGVRKYAEVAYKCRPTVFSNKVVCEGERLRLKCDNNDFRIVIFSASFGATRQGVPECPQPEGEEGKTEDCQVVHATEALMTICHGKRTCTVAADAATFGKMGCPPTTRLFLKVVHTCVPKEILKDQDLGVSEETKDPEGEGGSRGGDYTGFIEEPRYAAPVTPVSSVESSKPPQRAAPTIKPDPGVGVWKVGTTTHMQSDENELNVNSSRHSSGFFAEIFHSIRDNKEKFMLYLTLILSLVVVTTLAVLVTKWKCRRTRRLREASAELEAQKNKMKSPIPSTPPGGEGGISPFGNPTDPFEDPPGSVEIVMFTPRSSFKKALPIEEDDCSFPRAPVATHKNFYYS</sequence>
<dbReference type="PANTHER" id="PTHR46780">
    <property type="entry name" value="PROTEIN EVA-1"/>
    <property type="match status" value="1"/>
</dbReference>
<keyword evidence="2" id="KW-1133">Transmembrane helix</keyword>
<keyword evidence="2" id="KW-0472">Membrane</keyword>
<gene>
    <name evidence="4" type="ORF">JTE90_020217</name>
</gene>
<feature type="domain" description="SUEL-type lectin" evidence="3">
    <location>
        <begin position="1"/>
        <end position="39"/>
    </location>
</feature>
<dbReference type="Gene3D" id="2.60.120.740">
    <property type="match status" value="2"/>
</dbReference>
<evidence type="ECO:0000259" key="3">
    <source>
        <dbReference type="PROSITE" id="PS50228"/>
    </source>
</evidence>
<comment type="caution">
    <text evidence="4">The sequence shown here is derived from an EMBL/GenBank/DDBJ whole genome shotgun (WGS) entry which is preliminary data.</text>
</comment>
<keyword evidence="5" id="KW-1185">Reference proteome</keyword>
<feature type="domain" description="SUEL-type lectin" evidence="3">
    <location>
        <begin position="48"/>
        <end position="143"/>
    </location>
</feature>
<dbReference type="CDD" id="cd22829">
    <property type="entry name" value="Gal_Rha_Lectin_EVA1_EVA1C_rpt2"/>
    <property type="match status" value="1"/>
</dbReference>
<feature type="region of interest" description="Disordered" evidence="1">
    <location>
        <begin position="153"/>
        <end position="175"/>
    </location>
</feature>
<dbReference type="EMBL" id="JAFNEN010000216">
    <property type="protein sequence ID" value="KAG8189401.1"/>
    <property type="molecule type" value="Genomic_DNA"/>
</dbReference>
<organism evidence="4 5">
    <name type="scientific">Oedothorax gibbosus</name>
    <dbReference type="NCBI Taxonomy" id="931172"/>
    <lineage>
        <taxon>Eukaryota</taxon>
        <taxon>Metazoa</taxon>
        <taxon>Ecdysozoa</taxon>
        <taxon>Arthropoda</taxon>
        <taxon>Chelicerata</taxon>
        <taxon>Arachnida</taxon>
        <taxon>Araneae</taxon>
        <taxon>Araneomorphae</taxon>
        <taxon>Entelegynae</taxon>
        <taxon>Araneoidea</taxon>
        <taxon>Linyphiidae</taxon>
        <taxon>Erigoninae</taxon>
        <taxon>Oedothorax</taxon>
    </lineage>
</organism>
<reference evidence="4 5" key="1">
    <citation type="journal article" date="2022" name="Nat. Ecol. Evol.">
        <title>A masculinizing supergene underlies an exaggerated male reproductive morph in a spider.</title>
        <authorList>
            <person name="Hendrickx F."/>
            <person name="De Corte Z."/>
            <person name="Sonet G."/>
            <person name="Van Belleghem S.M."/>
            <person name="Kostlbacher S."/>
            <person name="Vangestel C."/>
        </authorList>
    </citation>
    <scope>NUCLEOTIDE SEQUENCE [LARGE SCALE GENOMIC DNA]</scope>
    <source>
        <strain evidence="4">W744_W776</strain>
    </source>
</reference>
<evidence type="ECO:0000313" key="4">
    <source>
        <dbReference type="EMBL" id="KAG8189401.1"/>
    </source>
</evidence>
<evidence type="ECO:0000256" key="2">
    <source>
        <dbReference type="SAM" id="Phobius"/>
    </source>
</evidence>
<dbReference type="GO" id="GO:0030246">
    <property type="term" value="F:carbohydrate binding"/>
    <property type="evidence" value="ECO:0007669"/>
    <property type="project" value="InterPro"/>
</dbReference>
<dbReference type="PROSITE" id="PS50228">
    <property type="entry name" value="SUEL_LECTIN"/>
    <property type="match status" value="2"/>
</dbReference>
<evidence type="ECO:0000256" key="1">
    <source>
        <dbReference type="SAM" id="MobiDB-lite"/>
    </source>
</evidence>
<proteinExistence type="predicted"/>
<dbReference type="AlphaFoldDB" id="A0AAV6V0N2"/>
<feature type="region of interest" description="Disordered" evidence="1">
    <location>
        <begin position="293"/>
        <end position="324"/>
    </location>
</feature>
<feature type="compositionally biased region" description="Polar residues" evidence="1">
    <location>
        <begin position="188"/>
        <end position="197"/>
    </location>
</feature>
<dbReference type="Proteomes" id="UP000827092">
    <property type="component" value="Unassembled WGS sequence"/>
</dbReference>
<dbReference type="InterPro" id="IPR043159">
    <property type="entry name" value="Lectin_gal-bd_sf"/>
</dbReference>
<dbReference type="Pfam" id="PF02140">
    <property type="entry name" value="SUEL_Lectin"/>
    <property type="match status" value="2"/>
</dbReference>
<name>A0AAV6V0N2_9ARAC</name>
<feature type="region of interest" description="Disordered" evidence="1">
    <location>
        <begin position="187"/>
        <end position="211"/>
    </location>
</feature>